<dbReference type="NCBIfam" id="TIGR01634">
    <property type="entry name" value="tail_P2_I"/>
    <property type="match status" value="1"/>
</dbReference>
<accession>A0ABU8V4Z9</accession>
<protein>
    <submittedName>
        <fullName evidence="1">Phage tail protein I</fullName>
    </submittedName>
</protein>
<dbReference type="InterPro" id="IPR006521">
    <property type="entry name" value="Tail_protein_I"/>
</dbReference>
<gene>
    <name evidence="1" type="ORF">QCL97_012360</name>
</gene>
<evidence type="ECO:0000313" key="2">
    <source>
        <dbReference type="Proteomes" id="UP001224516"/>
    </source>
</evidence>
<sequence length="211" mass="23044">MSRHLLPPNRTALESALADACAADLDVSPLRGLADSARCPVALLPWLAWSMSVDSWDQALTEPQQRALIRASVPIHQRKGTAGAVRRAMAALGVGIDCREWREIPGAAPYTFQLTAWANDNHAPAGPLLDADLYRRLRRVVDEAKNERSHYELRVGGQFDQLQRLASVARISAVQRDAAQCLPPPAHSITHLMQAASAAKTRGVLRFSMEG</sequence>
<reference evidence="1 2" key="1">
    <citation type="submission" date="2023-12" db="EMBL/GenBank/DDBJ databases">
        <title>Evaluation and characterization of a potential secondary metabolite violacein from indigenous Chromobacterium amazonense SAM215.</title>
        <authorList>
            <person name="Tarafdar M.R."/>
            <person name="Abedin S.M."/>
            <person name="Atiqua A."/>
            <person name="Saha A."/>
            <person name="Khan S.N."/>
        </authorList>
    </citation>
    <scope>NUCLEOTIDE SEQUENCE [LARGE SCALE GENOMIC DNA]</scope>
    <source>
        <strain evidence="1 2">SAM215</strain>
    </source>
</reference>
<organism evidence="1 2">
    <name type="scientific">Chromobacterium amazonense</name>
    <dbReference type="NCBI Taxonomy" id="1382803"/>
    <lineage>
        <taxon>Bacteria</taxon>
        <taxon>Pseudomonadati</taxon>
        <taxon>Pseudomonadota</taxon>
        <taxon>Betaproteobacteria</taxon>
        <taxon>Neisseriales</taxon>
        <taxon>Chromobacteriaceae</taxon>
        <taxon>Chromobacterium</taxon>
    </lineage>
</organism>
<comment type="caution">
    <text evidence="1">The sequence shown here is derived from an EMBL/GenBank/DDBJ whole genome shotgun (WGS) entry which is preliminary data.</text>
</comment>
<name>A0ABU8V4Z9_9NEIS</name>
<dbReference type="RefSeq" id="WP_307912220.1">
    <property type="nucleotide sequence ID" value="NZ_JAVFJF020000024.1"/>
</dbReference>
<dbReference type="EMBL" id="JAVFJF020000024">
    <property type="protein sequence ID" value="MEJ8675520.1"/>
    <property type="molecule type" value="Genomic_DNA"/>
</dbReference>
<dbReference type="Proteomes" id="UP001224516">
    <property type="component" value="Unassembled WGS sequence"/>
</dbReference>
<keyword evidence="2" id="KW-1185">Reference proteome</keyword>
<dbReference type="Pfam" id="PF09684">
    <property type="entry name" value="Tail_P2_I"/>
    <property type="match status" value="1"/>
</dbReference>
<evidence type="ECO:0000313" key="1">
    <source>
        <dbReference type="EMBL" id="MEJ8675520.1"/>
    </source>
</evidence>
<proteinExistence type="predicted"/>